<sequence length="403" mass="43524">MNVTLPQQVAIRRQRRILIGADTFQPDVNGAARFAERLATGLAGRGHDVHVICPSTDTRSRTELFHGVIVHRLGSRRTPFHPSFRVCPPWRAGRDLDRIMSEVNPDVVHAQSHFVIGRALVNGATARGIPAVATNHFMPENLLGYLPLPHALGARAARWAWRDLGRVYGRVDAVTAPTPRAVALLRSHGFVHEARAVSCGIDAERYQNNGNTIAGTILFVGRLDKEKRVCELLRAVGLLADPDIRVEIVGDGACRAQLTELAEQLGIAGSVRFHGFIPEQDLLAAYARAEVFCMPGVAELQSIATLEAMSAGKPVVAADAVALPHLVREGVNGWLYRPGDVHGLADRLRRVLRAPGGSARLGAASRLLAGEHALATTLDQFEDVYSEVVTVPNESIASASTPE</sequence>
<organism evidence="5 6">
    <name type="scientific">Haloechinothrix alba</name>
    <dbReference type="NCBI Taxonomy" id="664784"/>
    <lineage>
        <taxon>Bacteria</taxon>
        <taxon>Bacillati</taxon>
        <taxon>Actinomycetota</taxon>
        <taxon>Actinomycetes</taxon>
        <taxon>Pseudonocardiales</taxon>
        <taxon>Pseudonocardiaceae</taxon>
        <taxon>Haloechinothrix</taxon>
    </lineage>
</organism>
<dbReference type="AlphaFoldDB" id="A0A238X4M3"/>
<dbReference type="OrthoDB" id="9802525at2"/>
<dbReference type="EMBL" id="FZNW01000009">
    <property type="protein sequence ID" value="SNR53946.1"/>
    <property type="molecule type" value="Genomic_DNA"/>
</dbReference>
<evidence type="ECO:0000256" key="1">
    <source>
        <dbReference type="ARBA" id="ARBA00022676"/>
    </source>
</evidence>
<keyword evidence="6" id="KW-1185">Reference proteome</keyword>
<dbReference type="RefSeq" id="WP_089301325.1">
    <property type="nucleotide sequence ID" value="NZ_FZNW01000009.1"/>
</dbReference>
<dbReference type="Gene3D" id="3.40.50.2000">
    <property type="entry name" value="Glycogen Phosphorylase B"/>
    <property type="match status" value="2"/>
</dbReference>
<dbReference type="SUPFAM" id="SSF53756">
    <property type="entry name" value="UDP-Glycosyltransferase/glycogen phosphorylase"/>
    <property type="match status" value="1"/>
</dbReference>
<keyword evidence="1" id="KW-0328">Glycosyltransferase</keyword>
<accession>A0A238X4M3</accession>
<dbReference type="InterPro" id="IPR001296">
    <property type="entry name" value="Glyco_trans_1"/>
</dbReference>
<dbReference type="Proteomes" id="UP000198348">
    <property type="component" value="Unassembled WGS sequence"/>
</dbReference>
<keyword evidence="2 5" id="KW-0808">Transferase</keyword>
<gene>
    <name evidence="5" type="ORF">SAMN06265360_10970</name>
</gene>
<evidence type="ECO:0000313" key="6">
    <source>
        <dbReference type="Proteomes" id="UP000198348"/>
    </source>
</evidence>
<evidence type="ECO:0000313" key="5">
    <source>
        <dbReference type="EMBL" id="SNR53946.1"/>
    </source>
</evidence>
<dbReference type="GO" id="GO:1901137">
    <property type="term" value="P:carbohydrate derivative biosynthetic process"/>
    <property type="evidence" value="ECO:0007669"/>
    <property type="project" value="UniProtKB-ARBA"/>
</dbReference>
<feature type="domain" description="Glycosyl transferase family 1" evidence="3">
    <location>
        <begin position="214"/>
        <end position="365"/>
    </location>
</feature>
<evidence type="ECO:0000259" key="3">
    <source>
        <dbReference type="Pfam" id="PF00534"/>
    </source>
</evidence>
<dbReference type="PANTHER" id="PTHR45947:SF3">
    <property type="entry name" value="SULFOQUINOVOSYL TRANSFERASE SQD2"/>
    <property type="match status" value="1"/>
</dbReference>
<evidence type="ECO:0000259" key="4">
    <source>
        <dbReference type="Pfam" id="PF13439"/>
    </source>
</evidence>
<dbReference type="InterPro" id="IPR050194">
    <property type="entry name" value="Glycosyltransferase_grp1"/>
</dbReference>
<dbReference type="Pfam" id="PF13439">
    <property type="entry name" value="Glyco_transf_4"/>
    <property type="match status" value="1"/>
</dbReference>
<dbReference type="PANTHER" id="PTHR45947">
    <property type="entry name" value="SULFOQUINOVOSYL TRANSFERASE SQD2"/>
    <property type="match status" value="1"/>
</dbReference>
<dbReference type="Pfam" id="PF00534">
    <property type="entry name" value="Glycos_transf_1"/>
    <property type="match status" value="1"/>
</dbReference>
<name>A0A238X4M3_9PSEU</name>
<dbReference type="GO" id="GO:0016757">
    <property type="term" value="F:glycosyltransferase activity"/>
    <property type="evidence" value="ECO:0007669"/>
    <property type="project" value="UniProtKB-KW"/>
</dbReference>
<evidence type="ECO:0000256" key="2">
    <source>
        <dbReference type="ARBA" id="ARBA00022679"/>
    </source>
</evidence>
<dbReference type="InterPro" id="IPR028098">
    <property type="entry name" value="Glyco_trans_4-like_N"/>
</dbReference>
<feature type="domain" description="Glycosyltransferase subfamily 4-like N-terminal" evidence="4">
    <location>
        <begin position="28"/>
        <end position="205"/>
    </location>
</feature>
<reference evidence="5 6" key="1">
    <citation type="submission" date="2017-06" db="EMBL/GenBank/DDBJ databases">
        <authorList>
            <person name="Kim H.J."/>
            <person name="Triplett B.A."/>
        </authorList>
    </citation>
    <scope>NUCLEOTIDE SEQUENCE [LARGE SCALE GENOMIC DNA]</scope>
    <source>
        <strain evidence="5 6">DSM 45207</strain>
    </source>
</reference>
<proteinExistence type="predicted"/>
<protein>
    <submittedName>
        <fullName evidence="5">Glycosyltransferase involved in cell wall bisynthesis</fullName>
    </submittedName>
</protein>